<protein>
    <submittedName>
        <fullName evidence="3">7873_t:CDS:1</fullName>
    </submittedName>
</protein>
<dbReference type="Gene3D" id="3.30.40.10">
    <property type="entry name" value="Zinc/RING finger domain, C3HC4 (zinc finger)"/>
    <property type="match status" value="1"/>
</dbReference>
<dbReference type="EMBL" id="CAJVQB010059440">
    <property type="protein sequence ID" value="CAG8838990.1"/>
    <property type="molecule type" value="Genomic_DNA"/>
</dbReference>
<evidence type="ECO:0000256" key="1">
    <source>
        <dbReference type="PROSITE-ProRule" id="PRU00175"/>
    </source>
</evidence>
<accession>A0ABN7WS63</accession>
<dbReference type="Proteomes" id="UP000789901">
    <property type="component" value="Unassembled WGS sequence"/>
</dbReference>
<dbReference type="Pfam" id="PF09820">
    <property type="entry name" value="AAA-ATPase_like"/>
    <property type="match status" value="1"/>
</dbReference>
<feature type="domain" description="RING-type" evidence="2">
    <location>
        <begin position="49"/>
        <end position="92"/>
    </location>
</feature>
<comment type="caution">
    <text evidence="3">The sequence shown here is derived from an EMBL/GenBank/DDBJ whole genome shotgun (WGS) entry which is preliminary data.</text>
</comment>
<organism evidence="3 4">
    <name type="scientific">Gigaspora margarita</name>
    <dbReference type="NCBI Taxonomy" id="4874"/>
    <lineage>
        <taxon>Eukaryota</taxon>
        <taxon>Fungi</taxon>
        <taxon>Fungi incertae sedis</taxon>
        <taxon>Mucoromycota</taxon>
        <taxon>Glomeromycotina</taxon>
        <taxon>Glomeromycetes</taxon>
        <taxon>Diversisporales</taxon>
        <taxon>Gigasporaceae</taxon>
        <taxon>Gigaspora</taxon>
    </lineage>
</organism>
<dbReference type="PANTHER" id="PTHR34825:SF1">
    <property type="entry name" value="AAA-ATPASE-LIKE DOMAIN-CONTAINING PROTEIN"/>
    <property type="match status" value="1"/>
</dbReference>
<name>A0ABN7WS63_GIGMA</name>
<proteinExistence type="predicted"/>
<keyword evidence="4" id="KW-1185">Reference proteome</keyword>
<keyword evidence="1" id="KW-0479">Metal-binding</keyword>
<gene>
    <name evidence="3" type="ORF">GMARGA_LOCUS34246</name>
</gene>
<dbReference type="InterPro" id="IPR018631">
    <property type="entry name" value="AAA-ATPase-like_dom"/>
</dbReference>
<reference evidence="3 4" key="1">
    <citation type="submission" date="2021-06" db="EMBL/GenBank/DDBJ databases">
        <authorList>
            <person name="Kallberg Y."/>
            <person name="Tangrot J."/>
            <person name="Rosling A."/>
        </authorList>
    </citation>
    <scope>NUCLEOTIDE SEQUENCE [LARGE SCALE GENOMIC DNA]</scope>
    <source>
        <strain evidence="3 4">120-4 pot B 10/14</strain>
    </source>
</reference>
<dbReference type="SUPFAM" id="SSF57850">
    <property type="entry name" value="RING/U-box"/>
    <property type="match status" value="1"/>
</dbReference>
<sequence length="386" mass="43867">MSNEPLSEGELNKKYPKRAELLKALGINILKGHPNSLASDITIPELENCHECNEEILLNPPKAFTSLVCGHILHHDCLEKSNRDKQKTCPICFVDNEGTPSAEVQDVDMSEVVEDESEETSNLTGAVGNLSVSGGRAISRSETKTMESDKVQGLIKELSMPINNARVVFGASVAVGKDNFETIISNRLTFVDKSMLVKEFIESSDFVLLILRPHRFGKSTNLSMLNRFFKIPYSQKENNICVKIFEKLKISTEEEIMQKHFAQYPIIYITLKDLNAGTWNEMIADLKTIIAKIYGEHRYLIDNLYPDEQKKYQKLLDEELTESQLKFSLQALSMYLRRYYKKQCIVLIDEYDSPMEHAYNKGYYESNNENVAKAMLVGVLRIAKSG</sequence>
<evidence type="ECO:0000313" key="3">
    <source>
        <dbReference type="EMBL" id="CAG8838990.1"/>
    </source>
</evidence>
<keyword evidence="1" id="KW-0863">Zinc-finger</keyword>
<evidence type="ECO:0000259" key="2">
    <source>
        <dbReference type="PROSITE" id="PS50089"/>
    </source>
</evidence>
<dbReference type="PANTHER" id="PTHR34825">
    <property type="entry name" value="CONSERVED PROTEIN, WITH A WEAK D-GALACTARATE DEHYDRATASE/ALTRONATE HYDROLASE DOMAIN"/>
    <property type="match status" value="1"/>
</dbReference>
<dbReference type="InterPro" id="IPR001841">
    <property type="entry name" value="Znf_RING"/>
</dbReference>
<evidence type="ECO:0000313" key="4">
    <source>
        <dbReference type="Proteomes" id="UP000789901"/>
    </source>
</evidence>
<dbReference type="InterPro" id="IPR013083">
    <property type="entry name" value="Znf_RING/FYVE/PHD"/>
</dbReference>
<dbReference type="PROSITE" id="PS50089">
    <property type="entry name" value="ZF_RING_2"/>
    <property type="match status" value="1"/>
</dbReference>
<keyword evidence="1" id="KW-0862">Zinc</keyword>
<feature type="non-terminal residue" evidence="3">
    <location>
        <position position="386"/>
    </location>
</feature>